<dbReference type="InterPro" id="IPR008254">
    <property type="entry name" value="Flavodoxin/NO_synth"/>
</dbReference>
<evidence type="ECO:0000313" key="2">
    <source>
        <dbReference type="EMBL" id="KAG9395802.1"/>
    </source>
</evidence>
<evidence type="ECO:0000259" key="1">
    <source>
        <dbReference type="PROSITE" id="PS50902"/>
    </source>
</evidence>
<dbReference type="InterPro" id="IPR029039">
    <property type="entry name" value="Flavoprotein-like_sf"/>
</dbReference>
<dbReference type="PANTHER" id="PTHR39201">
    <property type="entry name" value="EXPORTED PROTEIN-RELATED"/>
    <property type="match status" value="1"/>
</dbReference>
<keyword evidence="3" id="KW-1185">Reference proteome</keyword>
<dbReference type="EMBL" id="JAHDYR010000008">
    <property type="protein sequence ID" value="KAG9395802.1"/>
    <property type="molecule type" value="Genomic_DNA"/>
</dbReference>
<dbReference type="PROSITE" id="PS50902">
    <property type="entry name" value="FLAVODOXIN_LIKE"/>
    <property type="match status" value="1"/>
</dbReference>
<dbReference type="Pfam" id="PF12682">
    <property type="entry name" value="Flavodoxin_4"/>
    <property type="match status" value="1"/>
</dbReference>
<feature type="domain" description="Flavodoxin-like" evidence="1">
    <location>
        <begin position="2"/>
        <end position="154"/>
    </location>
</feature>
<sequence length="154" mass="16917">MVLVAYFSKTGNTQSVAERIAEAVSGTTHRILLKTPYPESYGATVKQAKKEIQSDFHPELVDDVAAIEDDVVFIGSPNYCSTISPPVASFLAKHDWKGKRIIPFVTHGGGGIGRAINDIKRFAPGAIVYSPHFYCYGSRSVDKELKDWAERAVE</sequence>
<proteinExistence type="predicted"/>
<dbReference type="OrthoDB" id="10265253at2759"/>
<dbReference type="Gene3D" id="3.40.50.360">
    <property type="match status" value="1"/>
</dbReference>
<gene>
    <name evidence="2" type="ORF">J8273_2714</name>
</gene>
<reference evidence="2" key="1">
    <citation type="submission" date="2021-05" db="EMBL/GenBank/DDBJ databases">
        <title>A free-living protist that lacks canonical eukaryotic 1 DNA replication and segregation systems.</title>
        <authorList>
            <person name="Salas-Leiva D.E."/>
            <person name="Tromer E.C."/>
            <person name="Curtis B.A."/>
            <person name="Jerlstrom-Hultqvist J."/>
            <person name="Kolisko M."/>
            <person name="Yi Z."/>
            <person name="Salas-Leiva J.S."/>
            <person name="Gallot-Lavallee L."/>
            <person name="Kops G.J.P.L."/>
            <person name="Archibald J.M."/>
            <person name="Simpson A.G.B."/>
            <person name="Roger A.J."/>
        </authorList>
    </citation>
    <scope>NUCLEOTIDE SEQUENCE</scope>
    <source>
        <strain evidence="2">BICM</strain>
    </source>
</reference>
<dbReference type="SUPFAM" id="SSF52218">
    <property type="entry name" value="Flavoproteins"/>
    <property type="match status" value="1"/>
</dbReference>
<comment type="caution">
    <text evidence="2">The sequence shown here is derived from an EMBL/GenBank/DDBJ whole genome shotgun (WGS) entry which is preliminary data.</text>
</comment>
<dbReference type="Proteomes" id="UP000717585">
    <property type="component" value="Unassembled WGS sequence"/>
</dbReference>
<dbReference type="GO" id="GO:0010181">
    <property type="term" value="F:FMN binding"/>
    <property type="evidence" value="ECO:0007669"/>
    <property type="project" value="InterPro"/>
</dbReference>
<accession>A0A8J6BEJ1</accession>
<organism evidence="2 3">
    <name type="scientific">Carpediemonas membranifera</name>
    <dbReference type="NCBI Taxonomy" id="201153"/>
    <lineage>
        <taxon>Eukaryota</taxon>
        <taxon>Metamonada</taxon>
        <taxon>Carpediemonas-like organisms</taxon>
        <taxon>Carpediemonas</taxon>
    </lineage>
</organism>
<name>A0A8J6BEJ1_9EUKA</name>
<dbReference type="AlphaFoldDB" id="A0A8J6BEJ1"/>
<dbReference type="PANTHER" id="PTHR39201:SF1">
    <property type="entry name" value="FLAVODOXIN-LIKE DOMAIN-CONTAINING PROTEIN"/>
    <property type="match status" value="1"/>
</dbReference>
<protein>
    <submittedName>
        <fullName evidence="2">Flavodoxin</fullName>
    </submittedName>
</protein>
<evidence type="ECO:0000313" key="3">
    <source>
        <dbReference type="Proteomes" id="UP000717585"/>
    </source>
</evidence>